<proteinExistence type="inferred from homology"/>
<dbReference type="PROSITE" id="PS00108">
    <property type="entry name" value="PROTEIN_KINASE_ST"/>
    <property type="match status" value="1"/>
</dbReference>
<keyword evidence="6" id="KW-1185">Reference proteome</keyword>
<name>A0A2P6RQH2_ROSCH</name>
<dbReference type="InterPro" id="IPR008271">
    <property type="entry name" value="Ser/Thr_kinase_AS"/>
</dbReference>
<dbReference type="Proteomes" id="UP000238479">
    <property type="component" value="Chromosome 2"/>
</dbReference>
<comment type="similarity">
    <text evidence="1">Belongs to the protein kinase superfamily. CMGC Ser/Thr protein kinase family. CDC2/CDKX subfamily.</text>
</comment>
<dbReference type="Gramene" id="PRQ48674">
    <property type="protein sequence ID" value="PRQ48674"/>
    <property type="gene ID" value="RchiOBHm_Chr2g0113391"/>
</dbReference>
<reference evidence="5 6" key="1">
    <citation type="journal article" date="2018" name="Nat. Genet.">
        <title>The Rosa genome provides new insights in the design of modern roses.</title>
        <authorList>
            <person name="Bendahmane M."/>
        </authorList>
    </citation>
    <scope>NUCLEOTIDE SEQUENCE [LARGE SCALE GENOMIC DNA]</scope>
    <source>
        <strain evidence="6">cv. Old Blush</strain>
    </source>
</reference>
<protein>
    <recommendedName>
        <fullName evidence="4">Protein kinase domain-containing protein</fullName>
    </recommendedName>
</protein>
<evidence type="ECO:0000256" key="3">
    <source>
        <dbReference type="ARBA" id="ARBA00022840"/>
    </source>
</evidence>
<evidence type="ECO:0000313" key="6">
    <source>
        <dbReference type="Proteomes" id="UP000238479"/>
    </source>
</evidence>
<dbReference type="GO" id="GO:0005634">
    <property type="term" value="C:nucleus"/>
    <property type="evidence" value="ECO:0007669"/>
    <property type="project" value="TreeGrafter"/>
</dbReference>
<keyword evidence="2" id="KW-0547">Nucleotide-binding</keyword>
<gene>
    <name evidence="5" type="ORF">RchiOBHm_Chr2g0113391</name>
</gene>
<dbReference type="InterPro" id="IPR011009">
    <property type="entry name" value="Kinase-like_dom_sf"/>
</dbReference>
<dbReference type="Gene3D" id="1.10.510.10">
    <property type="entry name" value="Transferase(Phosphotransferase) domain 1"/>
    <property type="match status" value="1"/>
</dbReference>
<dbReference type="InterPro" id="IPR050108">
    <property type="entry name" value="CDK"/>
</dbReference>
<comment type="caution">
    <text evidence="5">The sequence shown here is derived from an EMBL/GenBank/DDBJ whole genome shotgun (WGS) entry which is preliminary data.</text>
</comment>
<evidence type="ECO:0000256" key="2">
    <source>
        <dbReference type="ARBA" id="ARBA00022741"/>
    </source>
</evidence>
<dbReference type="EMBL" id="PDCK01000040">
    <property type="protein sequence ID" value="PRQ48674.1"/>
    <property type="molecule type" value="Genomic_DNA"/>
</dbReference>
<dbReference type="SUPFAM" id="SSF56112">
    <property type="entry name" value="Protein kinase-like (PK-like)"/>
    <property type="match status" value="1"/>
</dbReference>
<dbReference type="AlphaFoldDB" id="A0A2P6RQH2"/>
<keyword evidence="3" id="KW-0067">ATP-binding</keyword>
<organism evidence="5 6">
    <name type="scientific">Rosa chinensis</name>
    <name type="common">China rose</name>
    <dbReference type="NCBI Taxonomy" id="74649"/>
    <lineage>
        <taxon>Eukaryota</taxon>
        <taxon>Viridiplantae</taxon>
        <taxon>Streptophyta</taxon>
        <taxon>Embryophyta</taxon>
        <taxon>Tracheophyta</taxon>
        <taxon>Spermatophyta</taxon>
        <taxon>Magnoliopsida</taxon>
        <taxon>eudicotyledons</taxon>
        <taxon>Gunneridae</taxon>
        <taxon>Pentapetalae</taxon>
        <taxon>rosids</taxon>
        <taxon>fabids</taxon>
        <taxon>Rosales</taxon>
        <taxon>Rosaceae</taxon>
        <taxon>Rosoideae</taxon>
        <taxon>Rosoideae incertae sedis</taxon>
        <taxon>Rosa</taxon>
    </lineage>
</organism>
<evidence type="ECO:0000256" key="1">
    <source>
        <dbReference type="ARBA" id="ARBA00006485"/>
    </source>
</evidence>
<dbReference type="GO" id="GO:0032968">
    <property type="term" value="P:positive regulation of transcription elongation by RNA polymerase II"/>
    <property type="evidence" value="ECO:0007669"/>
    <property type="project" value="TreeGrafter"/>
</dbReference>
<dbReference type="GO" id="GO:0005524">
    <property type="term" value="F:ATP binding"/>
    <property type="evidence" value="ECO:0007669"/>
    <property type="project" value="UniProtKB-KW"/>
</dbReference>
<dbReference type="PANTHER" id="PTHR24056">
    <property type="entry name" value="CELL DIVISION PROTEIN KINASE"/>
    <property type="match status" value="1"/>
</dbReference>
<dbReference type="STRING" id="74649.A0A2P6RQH2"/>
<evidence type="ECO:0000313" key="5">
    <source>
        <dbReference type="EMBL" id="PRQ48674.1"/>
    </source>
</evidence>
<dbReference type="InterPro" id="IPR000719">
    <property type="entry name" value="Prot_kinase_dom"/>
</dbReference>
<sequence>MKQLLTGLHYCHVNQVLHRDMKGSNLLLDNEGKLKLAEFGLAKSFATNHDGQLTNRVITLWYRPSELLLGATKCG</sequence>
<keyword evidence="5" id="KW-0808">Transferase</keyword>
<dbReference type="GO" id="GO:0000307">
    <property type="term" value="C:cyclin-dependent protein kinase holoenzyme complex"/>
    <property type="evidence" value="ECO:0007669"/>
    <property type="project" value="TreeGrafter"/>
</dbReference>
<feature type="domain" description="Protein kinase" evidence="4">
    <location>
        <begin position="1"/>
        <end position="75"/>
    </location>
</feature>
<dbReference type="Pfam" id="PF00069">
    <property type="entry name" value="Pkinase"/>
    <property type="match status" value="1"/>
</dbReference>
<dbReference type="GO" id="GO:0008353">
    <property type="term" value="F:RNA polymerase II CTD heptapeptide repeat kinase activity"/>
    <property type="evidence" value="ECO:0007669"/>
    <property type="project" value="TreeGrafter"/>
</dbReference>
<evidence type="ECO:0000259" key="4">
    <source>
        <dbReference type="PROSITE" id="PS50011"/>
    </source>
</evidence>
<dbReference type="PROSITE" id="PS50011">
    <property type="entry name" value="PROTEIN_KINASE_DOM"/>
    <property type="match status" value="1"/>
</dbReference>
<accession>A0A2P6RQH2</accession>
<dbReference type="PANTHER" id="PTHR24056:SF560">
    <property type="entry name" value="CYCLIN-DEPENDENT KINASE C-3"/>
    <property type="match status" value="1"/>
</dbReference>
<dbReference type="OMA" id="MWDASSM"/>